<keyword evidence="1" id="KW-1133">Transmembrane helix</keyword>
<gene>
    <name evidence="3" type="ORF">KCG35_25160</name>
</gene>
<keyword evidence="1" id="KW-0812">Transmembrane</keyword>
<feature type="transmembrane region" description="Helical" evidence="1">
    <location>
        <begin position="9"/>
        <end position="32"/>
    </location>
</feature>
<dbReference type="RefSeq" id="WP_215822599.1">
    <property type="nucleotide sequence ID" value="NZ_JAGSOY010000228.1"/>
</dbReference>
<evidence type="ECO:0000256" key="1">
    <source>
        <dbReference type="SAM" id="Phobius"/>
    </source>
</evidence>
<keyword evidence="1" id="KW-0472">Membrane</keyword>
<dbReference type="Pfam" id="PF02517">
    <property type="entry name" value="Rce1-like"/>
    <property type="match status" value="1"/>
</dbReference>
<keyword evidence="4" id="KW-1185">Reference proteome</keyword>
<dbReference type="InterPro" id="IPR003675">
    <property type="entry name" value="Rce1/LyrA-like_dom"/>
</dbReference>
<protein>
    <submittedName>
        <fullName evidence="3">CPBP family intramembrane metalloprotease</fullName>
    </submittedName>
</protein>
<feature type="transmembrane region" description="Helical" evidence="1">
    <location>
        <begin position="127"/>
        <end position="148"/>
    </location>
</feature>
<feature type="transmembrane region" description="Helical" evidence="1">
    <location>
        <begin position="168"/>
        <end position="194"/>
    </location>
</feature>
<keyword evidence="3" id="KW-0378">Hydrolase</keyword>
<feature type="transmembrane region" description="Helical" evidence="1">
    <location>
        <begin position="79"/>
        <end position="107"/>
    </location>
</feature>
<organism evidence="3 4">
    <name type="scientific">Zooshikella harenae</name>
    <dbReference type="NCBI Taxonomy" id="2827238"/>
    <lineage>
        <taxon>Bacteria</taxon>
        <taxon>Pseudomonadati</taxon>
        <taxon>Pseudomonadota</taxon>
        <taxon>Gammaproteobacteria</taxon>
        <taxon>Oceanospirillales</taxon>
        <taxon>Zooshikellaceae</taxon>
        <taxon>Zooshikella</taxon>
    </lineage>
</organism>
<comment type="caution">
    <text evidence="3">The sequence shown here is derived from an EMBL/GenBank/DDBJ whole genome shotgun (WGS) entry which is preliminary data.</text>
</comment>
<evidence type="ECO:0000313" key="4">
    <source>
        <dbReference type="Proteomes" id="UP000690515"/>
    </source>
</evidence>
<dbReference type="EMBL" id="JAGSOY010000228">
    <property type="protein sequence ID" value="MBU2714342.1"/>
    <property type="molecule type" value="Genomic_DNA"/>
</dbReference>
<evidence type="ECO:0000313" key="3">
    <source>
        <dbReference type="EMBL" id="MBU2714342.1"/>
    </source>
</evidence>
<proteinExistence type="predicted"/>
<keyword evidence="3" id="KW-0482">Metalloprotease</keyword>
<feature type="transmembrane region" description="Helical" evidence="1">
    <location>
        <begin position="38"/>
        <end position="58"/>
    </location>
</feature>
<feature type="transmembrane region" description="Helical" evidence="1">
    <location>
        <begin position="234"/>
        <end position="256"/>
    </location>
</feature>
<sequence>MFPNKLQSVIVLVFFIIIGLVISIIFCIAGLIELDKPSHIAYTIVCIITTGLLLYNILPEMKLRFKDLFHVGYNNSSELILWTIAPLILGSIALHFVLNSILAVFATYFSSMSSLTCTYYELENKNLYMALEWIVDVVCMEIIFRGVILRGLLSNYTKINSLITSSFLFALFHLEAVLIVEALIVGLILGWLYIRSYSLWPSIIAVVTLTLSQFFLSNYNIITDETGACKSVEFVYFSPAIFSLAIVVMFTSFYSLQKTFKRLG</sequence>
<feature type="domain" description="CAAX prenyl protease 2/Lysostaphin resistance protein A-like" evidence="2">
    <location>
        <begin position="127"/>
        <end position="205"/>
    </location>
</feature>
<evidence type="ECO:0000259" key="2">
    <source>
        <dbReference type="Pfam" id="PF02517"/>
    </source>
</evidence>
<name>A0ABS5ZM20_9GAMM</name>
<dbReference type="Proteomes" id="UP000690515">
    <property type="component" value="Unassembled WGS sequence"/>
</dbReference>
<keyword evidence="3" id="KW-0645">Protease</keyword>
<feature type="transmembrane region" description="Helical" evidence="1">
    <location>
        <begin position="200"/>
        <end position="222"/>
    </location>
</feature>
<accession>A0ABS5ZM20</accession>
<reference evidence="3 4" key="1">
    <citation type="submission" date="2021-04" db="EMBL/GenBank/DDBJ databases">
        <authorList>
            <person name="Pira H."/>
            <person name="Risdian C."/>
            <person name="Wink J."/>
        </authorList>
    </citation>
    <scope>NUCLEOTIDE SEQUENCE [LARGE SCALE GENOMIC DNA]</scope>
    <source>
        <strain evidence="3 4">WH53</strain>
    </source>
</reference>
<dbReference type="GO" id="GO:0008237">
    <property type="term" value="F:metallopeptidase activity"/>
    <property type="evidence" value="ECO:0007669"/>
    <property type="project" value="UniProtKB-KW"/>
</dbReference>